<dbReference type="Pfam" id="PF01509">
    <property type="entry name" value="TruB_N"/>
    <property type="match status" value="1"/>
</dbReference>
<accession>A0A1C3YNU5</accession>
<evidence type="ECO:0000259" key="7">
    <source>
        <dbReference type="Pfam" id="PF16198"/>
    </source>
</evidence>
<dbReference type="AlphaFoldDB" id="A0A1C3YNU5"/>
<keyword evidence="3 5" id="KW-0819">tRNA processing</keyword>
<dbReference type="Proteomes" id="UP000199268">
    <property type="component" value="Unassembled WGS sequence"/>
</dbReference>
<dbReference type="RefSeq" id="WP_092461073.1">
    <property type="nucleotide sequence ID" value="NZ_BJEE01000002.1"/>
</dbReference>
<evidence type="ECO:0000313" key="8">
    <source>
        <dbReference type="EMBL" id="SCB71769.1"/>
    </source>
</evidence>
<dbReference type="Pfam" id="PF16198">
    <property type="entry name" value="TruB_C_2"/>
    <property type="match status" value="1"/>
</dbReference>
<comment type="function">
    <text evidence="5">Responsible for synthesis of pseudouridine from uracil-55 in the psi GC loop of transfer RNAs.</text>
</comment>
<dbReference type="InterPro" id="IPR014780">
    <property type="entry name" value="tRNA_psdUridine_synth_TruB"/>
</dbReference>
<keyword evidence="9" id="KW-1185">Reference proteome</keyword>
<evidence type="ECO:0000256" key="4">
    <source>
        <dbReference type="ARBA" id="ARBA00023235"/>
    </source>
</evidence>
<dbReference type="OrthoDB" id="9802309at2"/>
<organism evidence="8 9">
    <name type="scientific">Weissella bombi</name>
    <dbReference type="NCBI Taxonomy" id="1505725"/>
    <lineage>
        <taxon>Bacteria</taxon>
        <taxon>Bacillati</taxon>
        <taxon>Bacillota</taxon>
        <taxon>Bacilli</taxon>
        <taxon>Lactobacillales</taxon>
        <taxon>Lactobacillaceae</taxon>
        <taxon>Weissella</taxon>
    </lineage>
</organism>
<dbReference type="Gene3D" id="3.30.2350.10">
    <property type="entry name" value="Pseudouridine synthase"/>
    <property type="match status" value="1"/>
</dbReference>
<dbReference type="PANTHER" id="PTHR13767:SF2">
    <property type="entry name" value="PSEUDOURIDYLATE SYNTHASE TRUB1"/>
    <property type="match status" value="1"/>
</dbReference>
<protein>
    <recommendedName>
        <fullName evidence="5">tRNA pseudouridine synthase B</fullName>
        <ecNumber evidence="5">5.4.99.25</ecNumber>
    </recommendedName>
    <alternativeName>
        <fullName evidence="5">tRNA pseudouridine(55) synthase</fullName>
        <shortName evidence="5">Psi55 synthase</shortName>
    </alternativeName>
    <alternativeName>
        <fullName evidence="5">tRNA pseudouridylate synthase</fullName>
    </alternativeName>
    <alternativeName>
        <fullName evidence="5">tRNA-uridine isomerase</fullName>
    </alternativeName>
</protein>
<evidence type="ECO:0000256" key="3">
    <source>
        <dbReference type="ARBA" id="ARBA00022694"/>
    </source>
</evidence>
<gene>
    <name evidence="5" type="primary">truB</name>
    <name evidence="8" type="ORF">GA0061074_10122</name>
</gene>
<dbReference type="InterPro" id="IPR002501">
    <property type="entry name" value="PsdUridine_synth_N"/>
</dbReference>
<dbReference type="InterPro" id="IPR032819">
    <property type="entry name" value="TruB_C"/>
</dbReference>
<reference evidence="9" key="1">
    <citation type="submission" date="2016-08" db="EMBL/GenBank/DDBJ databases">
        <authorList>
            <person name="Varghese N."/>
            <person name="Submissions Spin"/>
        </authorList>
    </citation>
    <scope>NUCLEOTIDE SEQUENCE [LARGE SCALE GENOMIC DNA]</scope>
    <source>
        <strain evidence="9">R-53094</strain>
    </source>
</reference>
<dbReference type="FunFam" id="3.30.2350.10:FF:000011">
    <property type="entry name" value="tRNA pseudouridine synthase B"/>
    <property type="match status" value="1"/>
</dbReference>
<dbReference type="GO" id="GO:0003723">
    <property type="term" value="F:RNA binding"/>
    <property type="evidence" value="ECO:0007669"/>
    <property type="project" value="InterPro"/>
</dbReference>
<dbReference type="SUPFAM" id="SSF55120">
    <property type="entry name" value="Pseudouridine synthase"/>
    <property type="match status" value="1"/>
</dbReference>
<feature type="active site" description="Nucleophile" evidence="5">
    <location>
        <position position="38"/>
    </location>
</feature>
<proteinExistence type="inferred from homology"/>
<evidence type="ECO:0000256" key="2">
    <source>
        <dbReference type="ARBA" id="ARBA00005642"/>
    </source>
</evidence>
<dbReference type="PANTHER" id="PTHR13767">
    <property type="entry name" value="TRNA-PSEUDOURIDINE SYNTHASE"/>
    <property type="match status" value="1"/>
</dbReference>
<dbReference type="EMBL" id="FMAO01000001">
    <property type="protein sequence ID" value="SCB71769.1"/>
    <property type="molecule type" value="Genomic_DNA"/>
</dbReference>
<comment type="catalytic activity">
    <reaction evidence="1 5">
        <text>uridine(55) in tRNA = pseudouridine(55) in tRNA</text>
        <dbReference type="Rhea" id="RHEA:42532"/>
        <dbReference type="Rhea" id="RHEA-COMP:10101"/>
        <dbReference type="Rhea" id="RHEA-COMP:10102"/>
        <dbReference type="ChEBI" id="CHEBI:65314"/>
        <dbReference type="ChEBI" id="CHEBI:65315"/>
        <dbReference type="EC" id="5.4.99.25"/>
    </reaction>
</comment>
<feature type="domain" description="tRNA pseudouridylate synthase B C-terminal" evidence="7">
    <location>
        <begin position="180"/>
        <end position="239"/>
    </location>
</feature>
<evidence type="ECO:0000259" key="6">
    <source>
        <dbReference type="Pfam" id="PF01509"/>
    </source>
</evidence>
<dbReference type="GO" id="GO:1990481">
    <property type="term" value="P:mRNA pseudouridine synthesis"/>
    <property type="evidence" value="ECO:0007669"/>
    <property type="project" value="TreeGrafter"/>
</dbReference>
<evidence type="ECO:0000313" key="9">
    <source>
        <dbReference type="Proteomes" id="UP000199268"/>
    </source>
</evidence>
<dbReference type="EC" id="5.4.99.25" evidence="5"/>
<evidence type="ECO:0000256" key="1">
    <source>
        <dbReference type="ARBA" id="ARBA00000385"/>
    </source>
</evidence>
<dbReference type="GO" id="GO:0031119">
    <property type="term" value="P:tRNA pseudouridine synthesis"/>
    <property type="evidence" value="ECO:0007669"/>
    <property type="project" value="UniProtKB-UniRule"/>
</dbReference>
<dbReference type="InterPro" id="IPR020103">
    <property type="entry name" value="PsdUridine_synth_cat_dom_sf"/>
</dbReference>
<sequence length="303" mass="33627">MDGILPIYKEAGMTSHDVVSKLRRILNMKKIGHAGTLDPSVDGVLPIALGKATKTIEFLQEAGKTYTGSVTLGFATTTEDLDGEVIATKALEQPFSIDEIQTAMASLTGEIVQIPPMYSAVKVNGRRLYDYARAGETVERPHRQATIYEFKLTSDPIFDEQKQQQSFTFIAKVSKGTYIRTLAVDLGKKLGVPSVMSQLTRTSAGGYDFDHAHSISDVAERMAQDGKLGDWLMPIATAVEQFPHVELSDLQWDQVKHGIGQPASLCEPLQDKIVLTYHGEVKSVFHWRSDKNQYRAYRTFSIE</sequence>
<evidence type="ECO:0000256" key="5">
    <source>
        <dbReference type="HAMAP-Rule" id="MF_01080"/>
    </source>
</evidence>
<dbReference type="CDD" id="cd02573">
    <property type="entry name" value="PseudoU_synth_EcTruB"/>
    <property type="match status" value="1"/>
</dbReference>
<dbReference type="GO" id="GO:0160148">
    <property type="term" value="F:tRNA pseudouridine(55) synthase activity"/>
    <property type="evidence" value="ECO:0007669"/>
    <property type="project" value="UniProtKB-EC"/>
</dbReference>
<feature type="domain" description="Pseudouridine synthase II N-terminal" evidence="6">
    <location>
        <begin position="23"/>
        <end position="179"/>
    </location>
</feature>
<comment type="similarity">
    <text evidence="2 5">Belongs to the pseudouridine synthase TruB family. Type 1 subfamily.</text>
</comment>
<dbReference type="NCBIfam" id="TIGR00431">
    <property type="entry name" value="TruB"/>
    <property type="match status" value="1"/>
</dbReference>
<dbReference type="HAMAP" id="MF_01080">
    <property type="entry name" value="TruB_bact"/>
    <property type="match status" value="1"/>
</dbReference>
<keyword evidence="4 5" id="KW-0413">Isomerase</keyword>
<dbReference type="STRING" id="1505725.GA0061074_10122"/>
<name>A0A1C3YNU5_9LACO</name>